<organism evidence="1">
    <name type="scientific">Chromera velia CCMP2878</name>
    <dbReference type="NCBI Taxonomy" id="1169474"/>
    <lineage>
        <taxon>Eukaryota</taxon>
        <taxon>Sar</taxon>
        <taxon>Alveolata</taxon>
        <taxon>Colpodellida</taxon>
        <taxon>Chromeraceae</taxon>
        <taxon>Chromera</taxon>
    </lineage>
</organism>
<dbReference type="PhylomeDB" id="A0A0K6S857"/>
<accession>A0A0K6S857</accession>
<dbReference type="EMBL" id="CDMZ01001766">
    <property type="protein sequence ID" value="CUC09822.1"/>
    <property type="molecule type" value="Genomic_DNA"/>
</dbReference>
<reference evidence="1" key="1">
    <citation type="submission" date="2014-11" db="EMBL/GenBank/DDBJ databases">
        <title>Molecular phylogeny of cliff fern family Woodsiaceae with morphological implications.</title>
        <authorList>
            <person name="Shao Y.-Z."/>
            <person name="Wei R."/>
            <person name="Zhang X.-C."/>
        </authorList>
    </citation>
    <scope>NUCLEOTIDE SEQUENCE</scope>
</reference>
<proteinExistence type="predicted"/>
<evidence type="ECO:0000313" key="1">
    <source>
        <dbReference type="EMBL" id="CUC09822.1"/>
    </source>
</evidence>
<dbReference type="AlphaFoldDB" id="A0A0K6S857"/>
<dbReference type="VEuPathDB" id="CryptoDB:Cvel_815"/>
<sequence>MEIGAADVTAAFLTSKDHNAERVSATLPSVLPRVPEENPFKDIPDDKYEELRRMAAEYEPGGTYLMEMGLYGLPCVAQLFDHKLEGVCKELGFKHVDTPIAVKAPLEGGRAQAIVMNWIDDLLTGALPKEHKVLQETLNKKLGFGSVCVIGEGSERQFSEWISPESPRRRFTSPRSRTSRIQTPLLYGRF</sequence>
<protein>
    <submittedName>
        <fullName evidence="1">Uncharacterized protein</fullName>
    </submittedName>
</protein>
<gene>
    <name evidence="1" type="ORF">Cvel_815.t1.CR2</name>
</gene>
<name>A0A0K6S857_9ALVE</name>